<sequence length="530" mass="60944">MNENDDYTYVQRRLCAVMAKSEWTSSRMRMQKSGEELRERRAKSHQTANKFLQELLEQRTDSDLIDDNGAVDRYHKFVKYKSALNDDTNSTLDEFNRRLRALNNNRRNQTIKLNNQNLNTIQEKKQQLLINDLQSTIEVHNDKKDINVQQIHYEECSKPSRILPTIPITSTPNDTPNESTTPIFNNDEIQELSNAQSTHISFIDSLENHIDSSMHEHNASLVEKADTINSSTSSLNDSITQTVVAPKARRPDGTEMILSSSKSPISCMSSNISLLNHVHFPRSLTLRGKIHISSASKRQLPTLPCLQSNEKQQNQYEQFDIKQLYDLLDHLDNDSKQYSNTDFTNMLDQLTLSTIIYNNQDEINTNFSIENLSLINNNNNNNNEENILPNLFDQSLPPKQEKLFYTTLTINMNNLKNIFLYTMTISTVQISASILVPYSILNGRRPFLQCSKQTHFKQIHSKQQKYTCQVTAIESSLNIKQLQQNDIILKINDQSVWGLTTDGIIDILKQYGKQSNNCSLTIARLCQPFF</sequence>
<evidence type="ECO:0000313" key="2">
    <source>
        <dbReference type="EMBL" id="CAF0985580.1"/>
    </source>
</evidence>
<feature type="coiled-coil region" evidence="1">
    <location>
        <begin position="85"/>
        <end position="119"/>
    </location>
</feature>
<accession>A0A819IRI9</accession>
<dbReference type="Gene3D" id="2.30.42.10">
    <property type="match status" value="1"/>
</dbReference>
<dbReference type="Proteomes" id="UP000663882">
    <property type="component" value="Unassembled WGS sequence"/>
</dbReference>
<keyword evidence="1" id="KW-0175">Coiled coil</keyword>
<gene>
    <name evidence="3" type="ORF">OTI717_LOCUS24673</name>
    <name evidence="2" type="ORF">RFH988_LOCUS13375</name>
</gene>
<dbReference type="AlphaFoldDB" id="A0A819IRI9"/>
<dbReference type="OrthoDB" id="10052380at2759"/>
<dbReference type="EMBL" id="CAJOAX010004716">
    <property type="protein sequence ID" value="CAF3918118.1"/>
    <property type="molecule type" value="Genomic_DNA"/>
</dbReference>
<organism evidence="3 4">
    <name type="scientific">Rotaria sordida</name>
    <dbReference type="NCBI Taxonomy" id="392033"/>
    <lineage>
        <taxon>Eukaryota</taxon>
        <taxon>Metazoa</taxon>
        <taxon>Spiralia</taxon>
        <taxon>Gnathifera</taxon>
        <taxon>Rotifera</taxon>
        <taxon>Eurotatoria</taxon>
        <taxon>Bdelloidea</taxon>
        <taxon>Philodinida</taxon>
        <taxon>Philodinidae</taxon>
        <taxon>Rotaria</taxon>
    </lineage>
</organism>
<protein>
    <recommendedName>
        <fullName evidence="5">PDZ domain-containing protein</fullName>
    </recommendedName>
</protein>
<name>A0A819IRI9_9BILA</name>
<comment type="caution">
    <text evidence="3">The sequence shown here is derived from an EMBL/GenBank/DDBJ whole genome shotgun (WGS) entry which is preliminary data.</text>
</comment>
<reference evidence="3" key="1">
    <citation type="submission" date="2021-02" db="EMBL/GenBank/DDBJ databases">
        <authorList>
            <person name="Nowell W R."/>
        </authorList>
    </citation>
    <scope>NUCLEOTIDE SEQUENCE</scope>
</reference>
<dbReference type="InterPro" id="IPR036034">
    <property type="entry name" value="PDZ_sf"/>
</dbReference>
<proteinExistence type="predicted"/>
<evidence type="ECO:0008006" key="5">
    <source>
        <dbReference type="Google" id="ProtNLM"/>
    </source>
</evidence>
<dbReference type="Proteomes" id="UP000663823">
    <property type="component" value="Unassembled WGS sequence"/>
</dbReference>
<evidence type="ECO:0000313" key="3">
    <source>
        <dbReference type="EMBL" id="CAF3918118.1"/>
    </source>
</evidence>
<evidence type="ECO:0000313" key="4">
    <source>
        <dbReference type="Proteomes" id="UP000663823"/>
    </source>
</evidence>
<evidence type="ECO:0000256" key="1">
    <source>
        <dbReference type="SAM" id="Coils"/>
    </source>
</evidence>
<dbReference type="EMBL" id="CAJNOO010000586">
    <property type="protein sequence ID" value="CAF0985580.1"/>
    <property type="molecule type" value="Genomic_DNA"/>
</dbReference>
<dbReference type="SUPFAM" id="SSF50156">
    <property type="entry name" value="PDZ domain-like"/>
    <property type="match status" value="1"/>
</dbReference>